<comment type="caution">
    <text evidence="4">The sequence shown here is derived from an EMBL/GenBank/DDBJ whole genome shotgun (WGS) entry which is preliminary data.</text>
</comment>
<dbReference type="Gene3D" id="1.10.10.10">
    <property type="entry name" value="Winged helix-like DNA-binding domain superfamily/Winged helix DNA-binding domain"/>
    <property type="match status" value="1"/>
</dbReference>
<keyword evidence="1" id="KW-0238">DNA-binding</keyword>
<feature type="compositionally biased region" description="Polar residues" evidence="2">
    <location>
        <begin position="53"/>
        <end position="62"/>
    </location>
</feature>
<gene>
    <name evidence="4" type="ORF">THAOC_09156</name>
</gene>
<evidence type="ECO:0000313" key="5">
    <source>
        <dbReference type="Proteomes" id="UP000266841"/>
    </source>
</evidence>
<keyword evidence="5" id="KW-1185">Reference proteome</keyword>
<accession>K0T895</accession>
<dbReference type="EMBL" id="AGNL01009877">
    <property type="protein sequence ID" value="EJK69571.1"/>
    <property type="molecule type" value="Genomic_DNA"/>
</dbReference>
<reference evidence="4 5" key="1">
    <citation type="journal article" date="2012" name="Genome Biol.">
        <title>Genome and low-iron response of an oceanic diatom adapted to chronic iron limitation.</title>
        <authorList>
            <person name="Lommer M."/>
            <person name="Specht M."/>
            <person name="Roy A.S."/>
            <person name="Kraemer L."/>
            <person name="Andreson R."/>
            <person name="Gutowska M.A."/>
            <person name="Wolf J."/>
            <person name="Bergner S.V."/>
            <person name="Schilhabel M.B."/>
            <person name="Klostermeier U.C."/>
            <person name="Beiko R.G."/>
            <person name="Rosenstiel P."/>
            <person name="Hippler M."/>
            <person name="Laroche J."/>
        </authorList>
    </citation>
    <scope>NUCLEOTIDE SEQUENCE [LARGE SCALE GENOMIC DNA]</scope>
    <source>
        <strain evidence="4 5">CCMP1005</strain>
    </source>
</reference>
<sequence length="296" mass="33560">SHGRAFKVLKRDELVRDVIPGHFQCAKYESFTRQLTAWDFRRCKRGPVPPLPSTQDQESSVLQRREYHEQSSQMDENDDVSHGGDDLDLAGYREDNDIRPTQMPPPQHGSDKSNYQAIEEHYQHDHQVPVHCPPVGHSDLGAPPSDAHAWGDAGSSDHYDAHYHYGTQGSHCNNPHYHVAMVTMRGKGKGINTSMALMAITMTIHIIIHVCRNCPICRTSTILLHTIIHHQTTQHTTVIGKVPIMPTQSLITAIKLPQHKGRLHMRKPMRRRDRGEKLQSESWKMETTAKAFCAAE</sequence>
<dbReference type="InterPro" id="IPR036388">
    <property type="entry name" value="WH-like_DNA-bd_sf"/>
</dbReference>
<dbReference type="AlphaFoldDB" id="K0T895"/>
<dbReference type="Proteomes" id="UP000266841">
    <property type="component" value="Unassembled WGS sequence"/>
</dbReference>
<organism evidence="4 5">
    <name type="scientific">Thalassiosira oceanica</name>
    <name type="common">Marine diatom</name>
    <dbReference type="NCBI Taxonomy" id="159749"/>
    <lineage>
        <taxon>Eukaryota</taxon>
        <taxon>Sar</taxon>
        <taxon>Stramenopiles</taxon>
        <taxon>Ochrophyta</taxon>
        <taxon>Bacillariophyta</taxon>
        <taxon>Coscinodiscophyceae</taxon>
        <taxon>Thalassiosirophycidae</taxon>
        <taxon>Thalassiosirales</taxon>
        <taxon>Thalassiosiraceae</taxon>
        <taxon>Thalassiosira</taxon>
    </lineage>
</organism>
<evidence type="ECO:0000313" key="4">
    <source>
        <dbReference type="EMBL" id="EJK69571.1"/>
    </source>
</evidence>
<dbReference type="Pfam" id="PF00447">
    <property type="entry name" value="HSF_DNA-bind"/>
    <property type="match status" value="1"/>
</dbReference>
<proteinExistence type="predicted"/>
<protein>
    <recommendedName>
        <fullName evidence="3">HSF-type DNA-binding domain-containing protein</fullName>
    </recommendedName>
</protein>
<dbReference type="InterPro" id="IPR000232">
    <property type="entry name" value="HSF_DNA-bd"/>
</dbReference>
<evidence type="ECO:0000256" key="2">
    <source>
        <dbReference type="SAM" id="MobiDB-lite"/>
    </source>
</evidence>
<feature type="non-terminal residue" evidence="4">
    <location>
        <position position="1"/>
    </location>
</feature>
<evidence type="ECO:0000256" key="1">
    <source>
        <dbReference type="ARBA" id="ARBA00023125"/>
    </source>
</evidence>
<dbReference type="GO" id="GO:0043565">
    <property type="term" value="F:sequence-specific DNA binding"/>
    <property type="evidence" value="ECO:0007669"/>
    <property type="project" value="InterPro"/>
</dbReference>
<dbReference type="GO" id="GO:0003700">
    <property type="term" value="F:DNA-binding transcription factor activity"/>
    <property type="evidence" value="ECO:0007669"/>
    <property type="project" value="InterPro"/>
</dbReference>
<name>K0T895_THAOC</name>
<feature type="compositionally biased region" description="Basic and acidic residues" evidence="2">
    <location>
        <begin position="79"/>
        <end position="98"/>
    </location>
</feature>
<feature type="domain" description="HSF-type DNA-binding" evidence="3">
    <location>
        <begin position="2"/>
        <end position="76"/>
    </location>
</feature>
<evidence type="ECO:0000259" key="3">
    <source>
        <dbReference type="Pfam" id="PF00447"/>
    </source>
</evidence>
<feature type="region of interest" description="Disordered" evidence="2">
    <location>
        <begin position="46"/>
        <end position="112"/>
    </location>
</feature>